<dbReference type="SUPFAM" id="SSF55729">
    <property type="entry name" value="Acyl-CoA N-acyltransferases (Nat)"/>
    <property type="match status" value="1"/>
</dbReference>
<feature type="domain" description="N-acetyltransferase" evidence="1">
    <location>
        <begin position="198"/>
        <end position="376"/>
    </location>
</feature>
<comment type="caution">
    <text evidence="2">The sequence shown here is derived from an EMBL/GenBank/DDBJ whole genome shotgun (WGS) entry which is preliminary data.</text>
</comment>
<protein>
    <submittedName>
        <fullName evidence="2">N-acetyltransferase</fullName>
    </submittedName>
</protein>
<dbReference type="InterPro" id="IPR000182">
    <property type="entry name" value="GNAT_dom"/>
</dbReference>
<dbReference type="Proteomes" id="UP000885672">
    <property type="component" value="Unassembled WGS sequence"/>
</dbReference>
<dbReference type="PROSITE" id="PS51186">
    <property type="entry name" value="GNAT"/>
    <property type="match status" value="1"/>
</dbReference>
<reference evidence="2" key="1">
    <citation type="journal article" date="2020" name="mSystems">
        <title>Genome- and Community-Level Interaction Insights into Carbon Utilization and Element Cycling Functions of Hydrothermarchaeota in Hydrothermal Sediment.</title>
        <authorList>
            <person name="Zhou Z."/>
            <person name="Liu Y."/>
            <person name="Xu W."/>
            <person name="Pan J."/>
            <person name="Luo Z.H."/>
            <person name="Li M."/>
        </authorList>
    </citation>
    <scope>NUCLEOTIDE SEQUENCE [LARGE SCALE GENOMIC DNA]</scope>
    <source>
        <strain evidence="2">SpSt-1182</strain>
    </source>
</reference>
<accession>A0A7V0T682</accession>
<evidence type="ECO:0000313" key="2">
    <source>
        <dbReference type="EMBL" id="HDQ99586.1"/>
    </source>
</evidence>
<sequence length="376" mass="43289">MALELREVRGDRDLTRFIRLPYAIYRDDPNRVAPLESDLRNTLTPGRNPFWRHAERGLYLAERDGRPVGRIAAINDRNYNACHESSIGFFGFFECVDDEEVARALFAAAENWCREAGLTRLYGPANPSMNDECGLLIEPFDRPPVIKTSYNPPYYPALVEAAGYVKVKDLYAFRLDLTKEIPKKVIRVITARKASGDLAVRPVDLANIKRDLGYIKEVYNDAWSRNWDFAPMTEEEIDDLARQLRPIVEPTLCPMVFWKGDAAGIAVGLPDYNQVLIKLRGRLFPFGWLRLLLGRRRVDHSRLWALGVKRRYQHLGLGAVMYYEAITAARRLGHTWGEMSWILEDNESIIRPIRLLGGERYKTYRIYRREPALNAG</sequence>
<dbReference type="Gene3D" id="3.40.630.30">
    <property type="match status" value="1"/>
</dbReference>
<dbReference type="AlphaFoldDB" id="A0A7V0T682"/>
<dbReference type="PANTHER" id="PTHR41368:SF1">
    <property type="entry name" value="PROTEIN YGHO"/>
    <property type="match status" value="1"/>
</dbReference>
<evidence type="ECO:0000259" key="1">
    <source>
        <dbReference type="PROSITE" id="PS51186"/>
    </source>
</evidence>
<name>A0A7V0T682_UNCW3</name>
<dbReference type="GO" id="GO:0016747">
    <property type="term" value="F:acyltransferase activity, transferring groups other than amino-acyl groups"/>
    <property type="evidence" value="ECO:0007669"/>
    <property type="project" value="InterPro"/>
</dbReference>
<dbReference type="InterPro" id="IPR039968">
    <property type="entry name" value="BcerS-like"/>
</dbReference>
<dbReference type="PANTHER" id="PTHR41368">
    <property type="entry name" value="PROTEIN YGHO"/>
    <property type="match status" value="1"/>
</dbReference>
<gene>
    <name evidence="2" type="ORF">ENN51_04795</name>
</gene>
<organism evidence="2">
    <name type="scientific">candidate division WOR-3 bacterium</name>
    <dbReference type="NCBI Taxonomy" id="2052148"/>
    <lineage>
        <taxon>Bacteria</taxon>
        <taxon>Bacteria division WOR-3</taxon>
    </lineage>
</organism>
<proteinExistence type="predicted"/>
<dbReference type="CDD" id="cd04301">
    <property type="entry name" value="NAT_SF"/>
    <property type="match status" value="1"/>
</dbReference>
<dbReference type="EMBL" id="DSBX01000186">
    <property type="protein sequence ID" value="HDQ99586.1"/>
    <property type="molecule type" value="Genomic_DNA"/>
</dbReference>
<dbReference type="InterPro" id="IPR016181">
    <property type="entry name" value="Acyl_CoA_acyltransferase"/>
</dbReference>
<dbReference type="Pfam" id="PF00583">
    <property type="entry name" value="Acetyltransf_1"/>
    <property type="match status" value="1"/>
</dbReference>